<dbReference type="InterPro" id="IPR045275">
    <property type="entry name" value="MscS_archaea/bacteria_type"/>
</dbReference>
<dbReference type="InterPro" id="IPR011014">
    <property type="entry name" value="MscS_channel_TM-2"/>
</dbReference>
<feature type="transmembrane region" description="Helical" evidence="1">
    <location>
        <begin position="117"/>
        <end position="139"/>
    </location>
</feature>
<dbReference type="AlphaFoldDB" id="A0A4Q1SD87"/>
<sequence>MPGMEEKLFDSFRSLGASVLAALPKVAVGIVLVVLGLVVAKVIEIILRTLLVRLRFDSLVERAGIDKALQRIGLRQQLNLFLPKLIYFLIIFLLAKTASDALGLTAISNAIGAFFDYLPNIIAALLLMILGTTLGQFAGQMVTQAAENAGIDSAPTLGKLVSALIVFIVAMMAIGQLKIDTEMVRIVTSFLLGAGALAFGLAFGLGTRDIVRNIVSGFYVRKVLVIGKPLEVAGQNGVLTAITATHTILESDGRDIVIANSNFMEQTSKQ</sequence>
<dbReference type="PANTHER" id="PTHR30221:SF1">
    <property type="entry name" value="SMALL-CONDUCTANCE MECHANOSENSITIVE CHANNEL"/>
    <property type="match status" value="1"/>
</dbReference>
<evidence type="ECO:0000256" key="1">
    <source>
        <dbReference type="SAM" id="Phobius"/>
    </source>
</evidence>
<dbReference type="Proteomes" id="UP000290253">
    <property type="component" value="Unassembled WGS sequence"/>
</dbReference>
<dbReference type="Pfam" id="PF05552">
    <property type="entry name" value="MS_channel_1st_1"/>
    <property type="match status" value="2"/>
</dbReference>
<feature type="transmembrane region" description="Helical" evidence="1">
    <location>
        <begin position="160"/>
        <end position="177"/>
    </location>
</feature>
<keyword evidence="1" id="KW-1133">Transmembrane helix</keyword>
<dbReference type="SUPFAM" id="SSF82861">
    <property type="entry name" value="Mechanosensitive channel protein MscS (YggB), transmembrane region"/>
    <property type="match status" value="1"/>
</dbReference>
<proteinExistence type="predicted"/>
<dbReference type="InterPro" id="IPR008910">
    <property type="entry name" value="MSC_TM_helix"/>
</dbReference>
<dbReference type="OrthoDB" id="1493289at2"/>
<feature type="transmembrane region" description="Helical" evidence="1">
    <location>
        <begin position="183"/>
        <end position="205"/>
    </location>
</feature>
<reference evidence="2 3" key="1">
    <citation type="journal article" date="2016" name="Int. J. Syst. Evol. Microbiol.">
        <title>Acidipila dinghuensis sp. nov., an acidobacterium isolated from forest soil.</title>
        <authorList>
            <person name="Jiang Y.W."/>
            <person name="Wang J."/>
            <person name="Chen M.H."/>
            <person name="Lv Y.Y."/>
            <person name="Qiu L.H."/>
        </authorList>
    </citation>
    <scope>NUCLEOTIDE SEQUENCE [LARGE SCALE GENOMIC DNA]</scope>
    <source>
        <strain evidence="2 3">DHOF10</strain>
    </source>
</reference>
<keyword evidence="3" id="KW-1185">Reference proteome</keyword>
<organism evidence="2 3">
    <name type="scientific">Silvibacterium dinghuense</name>
    <dbReference type="NCBI Taxonomy" id="1560006"/>
    <lineage>
        <taxon>Bacteria</taxon>
        <taxon>Pseudomonadati</taxon>
        <taxon>Acidobacteriota</taxon>
        <taxon>Terriglobia</taxon>
        <taxon>Terriglobales</taxon>
        <taxon>Acidobacteriaceae</taxon>
        <taxon>Silvibacterium</taxon>
    </lineage>
</organism>
<evidence type="ECO:0000313" key="2">
    <source>
        <dbReference type="EMBL" id="RXS95186.1"/>
    </source>
</evidence>
<keyword evidence="1" id="KW-0812">Transmembrane</keyword>
<gene>
    <name evidence="2" type="ORF">ESZ00_11300</name>
</gene>
<name>A0A4Q1SD87_9BACT</name>
<evidence type="ECO:0000313" key="3">
    <source>
        <dbReference type="Proteomes" id="UP000290253"/>
    </source>
</evidence>
<keyword evidence="1" id="KW-0472">Membrane</keyword>
<comment type="caution">
    <text evidence="2">The sequence shown here is derived from an EMBL/GenBank/DDBJ whole genome shotgun (WGS) entry which is preliminary data.</text>
</comment>
<dbReference type="GO" id="GO:0016020">
    <property type="term" value="C:membrane"/>
    <property type="evidence" value="ECO:0007669"/>
    <property type="project" value="InterPro"/>
</dbReference>
<feature type="transmembrane region" description="Helical" evidence="1">
    <location>
        <begin position="20"/>
        <end position="43"/>
    </location>
</feature>
<dbReference type="PANTHER" id="PTHR30221">
    <property type="entry name" value="SMALL-CONDUCTANCE MECHANOSENSITIVE CHANNEL"/>
    <property type="match status" value="1"/>
</dbReference>
<feature type="transmembrane region" description="Helical" evidence="1">
    <location>
        <begin position="85"/>
        <end position="111"/>
    </location>
</feature>
<accession>A0A4Q1SD87</accession>
<protein>
    <submittedName>
        <fullName evidence="2">Mechanosensitive ion channel</fullName>
    </submittedName>
</protein>
<dbReference type="EMBL" id="SDMK01000002">
    <property type="protein sequence ID" value="RXS95186.1"/>
    <property type="molecule type" value="Genomic_DNA"/>
</dbReference>
<dbReference type="GO" id="GO:0008381">
    <property type="term" value="F:mechanosensitive monoatomic ion channel activity"/>
    <property type="evidence" value="ECO:0007669"/>
    <property type="project" value="InterPro"/>
</dbReference>
<dbReference type="Gene3D" id="1.10.287.1260">
    <property type="match status" value="1"/>
</dbReference>